<organism evidence="2 3">
    <name type="scientific">Legionella drancourtii LLAP12</name>
    <dbReference type="NCBI Taxonomy" id="658187"/>
    <lineage>
        <taxon>Bacteria</taxon>
        <taxon>Pseudomonadati</taxon>
        <taxon>Pseudomonadota</taxon>
        <taxon>Gammaproteobacteria</taxon>
        <taxon>Legionellales</taxon>
        <taxon>Legionellaceae</taxon>
        <taxon>Legionella</taxon>
    </lineage>
</organism>
<reference evidence="2 3" key="1">
    <citation type="journal article" date="2011" name="BMC Genomics">
        <title>Insight into cross-talk between intra-amoebal pathogens.</title>
        <authorList>
            <person name="Gimenez G."/>
            <person name="Bertelli C."/>
            <person name="Moliner C."/>
            <person name="Robert C."/>
            <person name="Raoult D."/>
            <person name="Fournier P.E."/>
            <person name="Greub G."/>
        </authorList>
    </citation>
    <scope>NUCLEOTIDE SEQUENCE [LARGE SCALE GENOMIC DNA]</scope>
    <source>
        <strain evidence="2 3">LLAP12</strain>
    </source>
</reference>
<dbReference type="HOGENOM" id="CLU_3312051_0_0_6"/>
<dbReference type="InParanoid" id="G9EU82"/>
<name>G9EU82_9GAMM</name>
<evidence type="ECO:0000313" key="3">
    <source>
        <dbReference type="Proteomes" id="UP000002770"/>
    </source>
</evidence>
<dbReference type="EMBL" id="JH413849">
    <property type="protein sequence ID" value="EHL29156.1"/>
    <property type="molecule type" value="Genomic_DNA"/>
</dbReference>
<dbReference type="AlphaFoldDB" id="G9EU82"/>
<dbReference type="Proteomes" id="UP000002770">
    <property type="component" value="Unassembled WGS sequence"/>
</dbReference>
<feature type="transmembrane region" description="Helical" evidence="1">
    <location>
        <begin position="21"/>
        <end position="38"/>
    </location>
</feature>
<gene>
    <name evidence="2" type="ORF">LDG_8875</name>
</gene>
<proteinExistence type="predicted"/>
<keyword evidence="3" id="KW-1185">Reference proteome</keyword>
<accession>G9EU82</accession>
<keyword evidence="1" id="KW-0472">Membrane</keyword>
<keyword evidence="1" id="KW-0812">Transmembrane</keyword>
<sequence length="39" mass="4965">MHRPIRYKLCNKTQHINFINHFFIYFLKKFVFVLKFFAN</sequence>
<protein>
    <submittedName>
        <fullName evidence="2">Uncharacterized protein</fullName>
    </submittedName>
</protein>
<evidence type="ECO:0000256" key="1">
    <source>
        <dbReference type="SAM" id="Phobius"/>
    </source>
</evidence>
<evidence type="ECO:0000313" key="2">
    <source>
        <dbReference type="EMBL" id="EHL29156.1"/>
    </source>
</evidence>
<keyword evidence="1" id="KW-1133">Transmembrane helix</keyword>
<dbReference type="STRING" id="658187.LDG_8875"/>